<dbReference type="InterPro" id="IPR035386">
    <property type="entry name" value="Arm-DNA-bind_5"/>
</dbReference>
<dbReference type="InterPro" id="IPR002104">
    <property type="entry name" value="Integrase_catalytic"/>
</dbReference>
<evidence type="ECO:0000313" key="9">
    <source>
        <dbReference type="Proteomes" id="UP001139411"/>
    </source>
</evidence>
<dbReference type="AlphaFoldDB" id="A0A9X1TUU1"/>
<keyword evidence="2" id="KW-0229">DNA integration</keyword>
<dbReference type="Pfam" id="PF13102">
    <property type="entry name" value="Phage_int_SAM_5"/>
    <property type="match status" value="1"/>
</dbReference>
<sequence length="416" mass="47735">MGLIKPTFKVIIDERKQKTDGTYPLKLRLTYNRSRTYYGIGIDLTKEQFEKMPTSKLENLKDIRFQVKAIEMRAENIYKGMSDFTVKEFSKLLLAKPKKEKLTDVYSLILNYVDKLKNESRVSSSQTYECTLKSLKSFKAKLNFEDITPAFLNSYEKHMLEKGRSSTTVGMYLRSLRTIYNQAIESGLVKKELYPFKKGKFQIPAGRNIKKALTIREIQQIFEFETVPGSSMDKAKDFWIFSYLCNGLNLKDICLIRNSDIDGDTLNVVRAKTRLSTKSNQKVISIHLPEPAKNIIKKWGQKFSAPSPYIFPILTPGLSALRERELVQHFTKLINTYMGRIGKALGISKPITSYTARHSFSTVLKRSGAPMEYISESLGHSSFKTTQSYLDSFEDDTRKKYNSMLTNFQGESTDAK</sequence>
<dbReference type="InterPro" id="IPR044068">
    <property type="entry name" value="CB"/>
</dbReference>
<keyword evidence="4" id="KW-0233">DNA recombination</keyword>
<keyword evidence="3 5" id="KW-0238">DNA-binding</keyword>
<organism evidence="8 9">
    <name type="scientific">Dyadobacter chenhuakuii</name>
    <dbReference type="NCBI Taxonomy" id="2909339"/>
    <lineage>
        <taxon>Bacteria</taxon>
        <taxon>Pseudomonadati</taxon>
        <taxon>Bacteroidota</taxon>
        <taxon>Cytophagia</taxon>
        <taxon>Cytophagales</taxon>
        <taxon>Spirosomataceae</taxon>
        <taxon>Dyadobacter</taxon>
    </lineage>
</organism>
<dbReference type="Pfam" id="PF17293">
    <property type="entry name" value="Arm-DNA-bind_5"/>
    <property type="match status" value="1"/>
</dbReference>
<dbReference type="GO" id="GO:0015074">
    <property type="term" value="P:DNA integration"/>
    <property type="evidence" value="ECO:0007669"/>
    <property type="project" value="UniProtKB-KW"/>
</dbReference>
<dbReference type="PANTHER" id="PTHR30349:SF64">
    <property type="entry name" value="PROPHAGE INTEGRASE INTD-RELATED"/>
    <property type="match status" value="1"/>
</dbReference>
<dbReference type="InterPro" id="IPR050090">
    <property type="entry name" value="Tyrosine_recombinase_XerCD"/>
</dbReference>
<dbReference type="PROSITE" id="PS51898">
    <property type="entry name" value="TYR_RECOMBINASE"/>
    <property type="match status" value="1"/>
</dbReference>
<evidence type="ECO:0000313" key="8">
    <source>
        <dbReference type="EMBL" id="MCF2501699.1"/>
    </source>
</evidence>
<evidence type="ECO:0000256" key="4">
    <source>
        <dbReference type="ARBA" id="ARBA00023172"/>
    </source>
</evidence>
<dbReference type="InterPro" id="IPR013762">
    <property type="entry name" value="Integrase-like_cat_sf"/>
</dbReference>
<dbReference type="Proteomes" id="UP001139411">
    <property type="component" value="Unassembled WGS sequence"/>
</dbReference>
<evidence type="ECO:0000256" key="3">
    <source>
        <dbReference type="ARBA" id="ARBA00023125"/>
    </source>
</evidence>
<feature type="domain" description="Tyr recombinase" evidence="6">
    <location>
        <begin position="208"/>
        <end position="402"/>
    </location>
</feature>
<evidence type="ECO:0000256" key="5">
    <source>
        <dbReference type="PROSITE-ProRule" id="PRU01248"/>
    </source>
</evidence>
<dbReference type="InterPro" id="IPR025269">
    <property type="entry name" value="SAM-like_dom"/>
</dbReference>
<dbReference type="InterPro" id="IPR010998">
    <property type="entry name" value="Integrase_recombinase_N"/>
</dbReference>
<dbReference type="PROSITE" id="PS51900">
    <property type="entry name" value="CB"/>
    <property type="match status" value="1"/>
</dbReference>
<dbReference type="RefSeq" id="WP_235179798.1">
    <property type="nucleotide sequence ID" value="NZ_JAKFFV010000026.1"/>
</dbReference>
<dbReference type="GO" id="GO:0006310">
    <property type="term" value="P:DNA recombination"/>
    <property type="evidence" value="ECO:0007669"/>
    <property type="project" value="UniProtKB-KW"/>
</dbReference>
<gene>
    <name evidence="8" type="ORF">L0661_25500</name>
</gene>
<dbReference type="InterPro" id="IPR011010">
    <property type="entry name" value="DNA_brk_join_enz"/>
</dbReference>
<dbReference type="Gene3D" id="1.10.150.130">
    <property type="match status" value="1"/>
</dbReference>
<evidence type="ECO:0000256" key="2">
    <source>
        <dbReference type="ARBA" id="ARBA00022908"/>
    </source>
</evidence>
<accession>A0A9X1TUU1</accession>
<dbReference type="PANTHER" id="PTHR30349">
    <property type="entry name" value="PHAGE INTEGRASE-RELATED"/>
    <property type="match status" value="1"/>
</dbReference>
<protein>
    <submittedName>
        <fullName evidence="8">Site-specific integrase</fullName>
    </submittedName>
</protein>
<reference evidence="8" key="1">
    <citation type="submission" date="2022-01" db="EMBL/GenBank/DDBJ databases">
        <title>Novel species in genus Dyadobacter.</title>
        <authorList>
            <person name="Ma C."/>
        </authorList>
    </citation>
    <scope>NUCLEOTIDE SEQUENCE</scope>
    <source>
        <strain evidence="8">CY357</strain>
    </source>
</reference>
<evidence type="ECO:0000259" key="7">
    <source>
        <dbReference type="PROSITE" id="PS51900"/>
    </source>
</evidence>
<dbReference type="GO" id="GO:0003677">
    <property type="term" value="F:DNA binding"/>
    <property type="evidence" value="ECO:0007669"/>
    <property type="project" value="UniProtKB-UniRule"/>
</dbReference>
<dbReference type="SUPFAM" id="SSF56349">
    <property type="entry name" value="DNA breaking-rejoining enzymes"/>
    <property type="match status" value="1"/>
</dbReference>
<dbReference type="EMBL" id="JAKFFV010000026">
    <property type="protein sequence ID" value="MCF2501699.1"/>
    <property type="molecule type" value="Genomic_DNA"/>
</dbReference>
<dbReference type="Pfam" id="PF00589">
    <property type="entry name" value="Phage_integrase"/>
    <property type="match status" value="1"/>
</dbReference>
<name>A0A9X1TUU1_9BACT</name>
<comment type="similarity">
    <text evidence="1">Belongs to the 'phage' integrase family.</text>
</comment>
<feature type="domain" description="Core-binding (CB)" evidence="7">
    <location>
        <begin position="103"/>
        <end position="184"/>
    </location>
</feature>
<dbReference type="Gene3D" id="1.10.443.10">
    <property type="entry name" value="Intergrase catalytic core"/>
    <property type="match status" value="1"/>
</dbReference>
<comment type="caution">
    <text evidence="8">The sequence shown here is derived from an EMBL/GenBank/DDBJ whole genome shotgun (WGS) entry which is preliminary data.</text>
</comment>
<evidence type="ECO:0000256" key="1">
    <source>
        <dbReference type="ARBA" id="ARBA00008857"/>
    </source>
</evidence>
<proteinExistence type="inferred from homology"/>
<evidence type="ECO:0000259" key="6">
    <source>
        <dbReference type="PROSITE" id="PS51898"/>
    </source>
</evidence>